<reference evidence="2 3" key="1">
    <citation type="journal article" date="2007" name="Nature">
        <title>Light stimulates growth of proteorhodopsin-containing marine Flavobacteria.</title>
        <authorList>
            <person name="Gomez-Consarnau L."/>
            <person name="Gonzalez J.M."/>
            <person name="Coll-Llado M."/>
            <person name="Gourdon P."/>
            <person name="Pascher T."/>
            <person name="Neutze R."/>
            <person name="Pedros-Alio C."/>
            <person name="Pinhassi J."/>
        </authorList>
    </citation>
    <scope>NUCLEOTIDE SEQUENCE [LARGE SCALE GENOMIC DNA]</scope>
    <source>
        <strain evidence="2 3">MED217</strain>
    </source>
</reference>
<dbReference type="Proteomes" id="UP000001601">
    <property type="component" value="Unassembled WGS sequence"/>
</dbReference>
<organism evidence="2 3">
    <name type="scientific">Leeuwenhoekiella blandensis (strain CECT 7118 / CCUG 51940 / KCTC 22103 / MED217)</name>
    <name type="common">Flavobacterium sp. (strain MED217)</name>
    <dbReference type="NCBI Taxonomy" id="398720"/>
    <lineage>
        <taxon>Bacteria</taxon>
        <taxon>Pseudomonadati</taxon>
        <taxon>Bacteroidota</taxon>
        <taxon>Flavobacteriia</taxon>
        <taxon>Flavobacteriales</taxon>
        <taxon>Flavobacteriaceae</taxon>
        <taxon>Leeuwenhoekiella</taxon>
    </lineage>
</organism>
<sequence>MRTLINLLFVVHCFAFAEAQQVWDDFTTGPLKQITTLKAEKIKIEQPGKNILGGTRYITYNVTENPYQQLFQLTIQKGTLISSTGFGTASSMNITYGGNRERALNMDLSRYKTIKISLKGKTNFARVYLNMWSNGANRAFWRGNRENHLPFQGSINAMGVNSKKVISIPLEQLTAKKATTDSPSAFDIADVDSVLIQFYGFPATGVNYAIDKIWVE</sequence>
<keyword evidence="1" id="KW-0732">Signal</keyword>
<evidence type="ECO:0008006" key="4">
    <source>
        <dbReference type="Google" id="ProtNLM"/>
    </source>
</evidence>
<evidence type="ECO:0000256" key="1">
    <source>
        <dbReference type="SAM" id="SignalP"/>
    </source>
</evidence>
<accession>A3XK98</accession>
<dbReference type="OrthoDB" id="1176785at2"/>
<dbReference type="AlphaFoldDB" id="A3XK98"/>
<evidence type="ECO:0000313" key="3">
    <source>
        <dbReference type="Proteomes" id="UP000001601"/>
    </source>
</evidence>
<keyword evidence="3" id="KW-1185">Reference proteome</keyword>
<dbReference type="RefSeq" id="WP_009778939.1">
    <property type="nucleotide sequence ID" value="NZ_CH672395.1"/>
</dbReference>
<proteinExistence type="predicted"/>
<feature type="chain" id="PRO_5002662471" description="NADH:ubiquinone oxidoreductase intermediate-associated protein 30 domain-containing protein" evidence="1">
    <location>
        <begin position="20"/>
        <end position="216"/>
    </location>
</feature>
<gene>
    <name evidence="2" type="ORF">MED217_02730</name>
</gene>
<dbReference type="HOGENOM" id="CLU_1276323_0_0_10"/>
<feature type="signal peptide" evidence="1">
    <location>
        <begin position="1"/>
        <end position="19"/>
    </location>
</feature>
<protein>
    <recommendedName>
        <fullName evidence="4">NADH:ubiquinone oxidoreductase intermediate-associated protein 30 domain-containing protein</fullName>
    </recommendedName>
</protein>
<comment type="caution">
    <text evidence="2">The sequence shown here is derived from an EMBL/GenBank/DDBJ whole genome shotgun (WGS) entry which is preliminary data.</text>
</comment>
<evidence type="ECO:0000313" key="2">
    <source>
        <dbReference type="EMBL" id="EAQ50030.1"/>
    </source>
</evidence>
<dbReference type="STRING" id="398720.MED217_02730"/>
<name>A3XK98_LEEBM</name>
<dbReference type="EMBL" id="AANC01000003">
    <property type="protein sequence ID" value="EAQ50030.1"/>
    <property type="molecule type" value="Genomic_DNA"/>
</dbReference>